<dbReference type="GO" id="GO:0005789">
    <property type="term" value="C:endoplasmic reticulum membrane"/>
    <property type="evidence" value="ECO:0007669"/>
    <property type="project" value="UniProtKB-SubCell"/>
</dbReference>
<name>A0A9P1H3R9_9PEZI</name>
<feature type="transmembrane region" description="Helical" evidence="8">
    <location>
        <begin position="145"/>
        <end position="170"/>
    </location>
</feature>
<feature type="region of interest" description="Disordered" evidence="7">
    <location>
        <begin position="178"/>
        <end position="306"/>
    </location>
</feature>
<evidence type="ECO:0000313" key="9">
    <source>
        <dbReference type="EMBL" id="CAI4215428.1"/>
    </source>
</evidence>
<comment type="subcellular location">
    <subcellularLocation>
        <location evidence="1">Endoplasmic reticulum membrane</location>
        <topology evidence="1">Multi-pass membrane protein</topology>
    </subcellularLocation>
</comment>
<proteinExistence type="predicted"/>
<evidence type="ECO:0000256" key="6">
    <source>
        <dbReference type="ARBA" id="ARBA00023136"/>
    </source>
</evidence>
<evidence type="ECO:0000256" key="4">
    <source>
        <dbReference type="ARBA" id="ARBA00022989"/>
    </source>
</evidence>
<feature type="compositionally biased region" description="Basic and acidic residues" evidence="7">
    <location>
        <begin position="258"/>
        <end position="277"/>
    </location>
</feature>
<evidence type="ECO:0000313" key="10">
    <source>
        <dbReference type="Proteomes" id="UP000838763"/>
    </source>
</evidence>
<dbReference type="GO" id="GO:0140042">
    <property type="term" value="P:lipid droplet formation"/>
    <property type="evidence" value="ECO:0007669"/>
    <property type="project" value="UniProtKB-ARBA"/>
</dbReference>
<protein>
    <recommendedName>
        <fullName evidence="11">Seipin</fullName>
    </recommendedName>
</protein>
<feature type="compositionally biased region" description="Basic and acidic residues" evidence="7">
    <location>
        <begin position="296"/>
        <end position="306"/>
    </location>
</feature>
<evidence type="ECO:0000256" key="2">
    <source>
        <dbReference type="ARBA" id="ARBA00022692"/>
    </source>
</evidence>
<keyword evidence="4 8" id="KW-1133">Transmembrane helix</keyword>
<keyword evidence="10" id="KW-1185">Reference proteome</keyword>
<dbReference type="OrthoDB" id="3990054at2759"/>
<evidence type="ECO:0000256" key="8">
    <source>
        <dbReference type="SAM" id="Phobius"/>
    </source>
</evidence>
<dbReference type="GO" id="GO:0006629">
    <property type="term" value="P:lipid metabolic process"/>
    <property type="evidence" value="ECO:0007669"/>
    <property type="project" value="UniProtKB-KW"/>
</dbReference>
<evidence type="ECO:0000256" key="3">
    <source>
        <dbReference type="ARBA" id="ARBA00022824"/>
    </source>
</evidence>
<dbReference type="AlphaFoldDB" id="A0A9P1H3R9"/>
<evidence type="ECO:0000256" key="1">
    <source>
        <dbReference type="ARBA" id="ARBA00004477"/>
    </source>
</evidence>
<evidence type="ECO:0008006" key="11">
    <source>
        <dbReference type="Google" id="ProtNLM"/>
    </source>
</evidence>
<gene>
    <name evidence="9" type="ORF">PPNO1_LOCUS5138</name>
</gene>
<reference evidence="9" key="1">
    <citation type="submission" date="2022-11" db="EMBL/GenBank/DDBJ databases">
        <authorList>
            <person name="Scott C."/>
            <person name="Bruce N."/>
        </authorList>
    </citation>
    <scope>NUCLEOTIDE SEQUENCE</scope>
</reference>
<organism evidence="9 10">
    <name type="scientific">Parascedosporium putredinis</name>
    <dbReference type="NCBI Taxonomy" id="1442378"/>
    <lineage>
        <taxon>Eukaryota</taxon>
        <taxon>Fungi</taxon>
        <taxon>Dikarya</taxon>
        <taxon>Ascomycota</taxon>
        <taxon>Pezizomycotina</taxon>
        <taxon>Sordariomycetes</taxon>
        <taxon>Hypocreomycetidae</taxon>
        <taxon>Microascales</taxon>
        <taxon>Microascaceae</taxon>
        <taxon>Parascedosporium</taxon>
    </lineage>
</organism>
<evidence type="ECO:0000256" key="7">
    <source>
        <dbReference type="SAM" id="MobiDB-lite"/>
    </source>
</evidence>
<dbReference type="EMBL" id="CALLCH030000012">
    <property type="protein sequence ID" value="CAI4215428.1"/>
    <property type="molecule type" value="Genomic_DNA"/>
</dbReference>
<feature type="compositionally biased region" description="Basic and acidic residues" evidence="7">
    <location>
        <begin position="192"/>
        <end position="207"/>
    </location>
</feature>
<sequence>MVLKAVRDAITSKTTRRVLLNFTLLAGSSLALLFLSILSTAIFFASYVPDKSLTWPVYLQYGLGTHPFGITGLTRPLPKTQQGYDVSISLTLPKSVPESQIGNFMVVLHLLDHDVSSSLATVQLPESGTKLRGVRWILHHYRFPAFITLTLGFWGMEMLFAAVALFLIGLATGSSERSLQADEQENPLSLERSQEKEKQLEHHKSEGDVGQVVSKPDTALRPKEEGQSGESVYDDPARTVRADSDEDVLKEEGDEEKDEKGRFEAKGKEVEQEVKKEEDEDEELVKSLAGDDEDDTRIKVEDDSDI</sequence>
<dbReference type="Proteomes" id="UP000838763">
    <property type="component" value="Unassembled WGS sequence"/>
</dbReference>
<dbReference type="Pfam" id="PF06775">
    <property type="entry name" value="Seipin"/>
    <property type="match status" value="1"/>
</dbReference>
<feature type="transmembrane region" description="Helical" evidence="8">
    <location>
        <begin position="20"/>
        <end position="48"/>
    </location>
</feature>
<keyword evidence="3" id="KW-0256">Endoplasmic reticulum</keyword>
<keyword evidence="2 8" id="KW-0812">Transmembrane</keyword>
<dbReference type="PANTHER" id="PTHR21212">
    <property type="entry name" value="BERNARDINELLI-SEIP CONGENITAL LIPODYSTROPHY 2 HOMOLOG BSCL2 PROTEIN"/>
    <property type="match status" value="1"/>
</dbReference>
<dbReference type="InterPro" id="IPR009617">
    <property type="entry name" value="Seipin"/>
</dbReference>
<comment type="caution">
    <text evidence="9">The sequence shown here is derived from an EMBL/GenBank/DDBJ whole genome shotgun (WGS) entry which is preliminary data.</text>
</comment>
<dbReference type="CDD" id="cd23995">
    <property type="entry name" value="Seipin_BSCL2_like"/>
    <property type="match status" value="1"/>
</dbReference>
<dbReference type="PANTHER" id="PTHR21212:SF0">
    <property type="entry name" value="SEIPIN"/>
    <property type="match status" value="1"/>
</dbReference>
<keyword evidence="6 8" id="KW-0472">Membrane</keyword>
<evidence type="ECO:0000256" key="5">
    <source>
        <dbReference type="ARBA" id="ARBA00023098"/>
    </source>
</evidence>
<accession>A0A9P1H3R9</accession>
<feature type="compositionally biased region" description="Acidic residues" evidence="7">
    <location>
        <begin position="244"/>
        <end position="257"/>
    </location>
</feature>
<keyword evidence="5" id="KW-0443">Lipid metabolism</keyword>